<dbReference type="EMBL" id="JBHSMR010000014">
    <property type="protein sequence ID" value="MFC5481158.1"/>
    <property type="molecule type" value="Genomic_DNA"/>
</dbReference>
<gene>
    <name evidence="2" type="ORF">ACFPQ5_23430</name>
</gene>
<reference evidence="3" key="1">
    <citation type="journal article" date="2019" name="Int. J. Syst. Evol. Microbiol.">
        <title>The Global Catalogue of Microorganisms (GCM) 10K type strain sequencing project: providing services to taxonomists for standard genome sequencing and annotation.</title>
        <authorList>
            <consortium name="The Broad Institute Genomics Platform"/>
            <consortium name="The Broad Institute Genome Sequencing Center for Infectious Disease"/>
            <person name="Wu L."/>
            <person name="Ma J."/>
        </authorList>
    </citation>
    <scope>NUCLEOTIDE SEQUENCE [LARGE SCALE GENOMIC DNA]</scope>
    <source>
        <strain evidence="3">CCUG 43111</strain>
    </source>
</reference>
<dbReference type="Pfam" id="PF09694">
    <property type="entry name" value="Gcw_chp"/>
    <property type="match status" value="1"/>
</dbReference>
<proteinExistence type="predicted"/>
<feature type="chain" id="PRO_5047068233" evidence="1">
    <location>
        <begin position="25"/>
        <end position="266"/>
    </location>
</feature>
<protein>
    <submittedName>
        <fullName evidence="2">TorF family putative porin</fullName>
    </submittedName>
</protein>
<evidence type="ECO:0000313" key="2">
    <source>
        <dbReference type="EMBL" id="MFC5481158.1"/>
    </source>
</evidence>
<evidence type="ECO:0000313" key="3">
    <source>
        <dbReference type="Proteomes" id="UP001596101"/>
    </source>
</evidence>
<evidence type="ECO:0000256" key="1">
    <source>
        <dbReference type="SAM" id="SignalP"/>
    </source>
</evidence>
<dbReference type="RefSeq" id="WP_379761343.1">
    <property type="nucleotide sequence ID" value="NZ_JBHSMR010000014.1"/>
</dbReference>
<dbReference type="NCBIfam" id="TIGR02001">
    <property type="entry name" value="gcw_chp"/>
    <property type="match status" value="1"/>
</dbReference>
<comment type="caution">
    <text evidence="2">The sequence shown here is derived from an EMBL/GenBank/DDBJ whole genome shotgun (WGS) entry which is preliminary data.</text>
</comment>
<feature type="signal peptide" evidence="1">
    <location>
        <begin position="1"/>
        <end position="24"/>
    </location>
</feature>
<accession>A0ABW0MTB6</accession>
<dbReference type="InterPro" id="IPR010239">
    <property type="entry name" value="CHP02001"/>
</dbReference>
<keyword evidence="3" id="KW-1185">Reference proteome</keyword>
<name>A0ABW0MTB6_9BURK</name>
<organism evidence="2 3">
    <name type="scientific">Massilia suwonensis</name>
    <dbReference type="NCBI Taxonomy" id="648895"/>
    <lineage>
        <taxon>Bacteria</taxon>
        <taxon>Pseudomonadati</taxon>
        <taxon>Pseudomonadota</taxon>
        <taxon>Betaproteobacteria</taxon>
        <taxon>Burkholderiales</taxon>
        <taxon>Oxalobacteraceae</taxon>
        <taxon>Telluria group</taxon>
        <taxon>Massilia</taxon>
    </lineage>
</organism>
<dbReference type="Proteomes" id="UP001596101">
    <property type="component" value="Unassembled WGS sequence"/>
</dbReference>
<sequence length="266" mass="28538">MTISVLRLLPLACLTLCALQPAHAAEFSAADIPQKAWTVSGNAGVASQYVSRGFRQTWGKPALQAGVDFVHRSGWSAGSWVSNVSDRYVENGKLEWDLYGGYSGSLAQVGYSLTALYYRYPGAVIGATGTRYDYAELSAGVSYKSLYAKYNYTLTRDFFGIANARGTGYFDGGANIDLGHATTLNLHAGEGRVAGAGNDYWNWRDVKVGLTRTLPGGFSVSAAYTRAFGATHAYDRYSTGVPDARGHIAYSNPAKGSVVLSLTRSF</sequence>
<keyword evidence="1" id="KW-0732">Signal</keyword>